<dbReference type="GO" id="GO:0031902">
    <property type="term" value="C:late endosome membrane"/>
    <property type="evidence" value="ECO:0007669"/>
    <property type="project" value="UniProtKB-SubCell"/>
</dbReference>
<dbReference type="PROSITE" id="PS00713">
    <property type="entry name" value="NA_DICARBOXYL_SYMP_1"/>
    <property type="match status" value="1"/>
</dbReference>
<dbReference type="InterPro" id="IPR050746">
    <property type="entry name" value="DAACS"/>
</dbReference>
<evidence type="ECO:0000256" key="25">
    <source>
        <dbReference type="ARBA" id="ARBA00048715"/>
    </source>
</evidence>
<evidence type="ECO:0000256" key="4">
    <source>
        <dbReference type="ARBA" id="ARBA00004565"/>
    </source>
</evidence>
<comment type="caution">
    <text evidence="29">The sequence shown here is derived from an EMBL/GenBank/DDBJ whole genome shotgun (WGS) entry which is preliminary data.</text>
</comment>
<comment type="catalytic activity">
    <reaction evidence="25">
        <text>K(+)(in) + L-aspartate(out) + 3 Na(+)(out) + H(+)(out) = K(+)(out) + L-aspartate(in) + 3 Na(+)(in) + H(+)(in)</text>
        <dbReference type="Rhea" id="RHEA:70851"/>
        <dbReference type="ChEBI" id="CHEBI:15378"/>
        <dbReference type="ChEBI" id="CHEBI:29101"/>
        <dbReference type="ChEBI" id="CHEBI:29103"/>
        <dbReference type="ChEBI" id="CHEBI:29991"/>
    </reaction>
</comment>
<keyword evidence="11" id="KW-0967">Endosome</keyword>
<evidence type="ECO:0000313" key="30">
    <source>
        <dbReference type="Proteomes" id="UP000571324"/>
    </source>
</evidence>
<evidence type="ECO:0000256" key="23">
    <source>
        <dbReference type="ARBA" id="ARBA00045494"/>
    </source>
</evidence>
<comment type="subcellular location">
    <subcellularLocation>
        <location evidence="3">Apical cell membrane</location>
        <topology evidence="3">Multi-pass membrane protein</topology>
    </subcellularLocation>
    <subcellularLocation>
        <location evidence="1">Early endosome membrane</location>
    </subcellularLocation>
    <subcellularLocation>
        <location evidence="2">Late endosome membrane</location>
    </subcellularLocation>
    <subcellularLocation>
        <location evidence="28">Membrane</location>
        <topology evidence="28">Multi-pass membrane protein</topology>
    </subcellularLocation>
    <subcellularLocation>
        <location evidence="4">Recycling endosome membrane</location>
    </subcellularLocation>
    <subcellularLocation>
        <location evidence="21">Synapse</location>
        <location evidence="21">Synaptosome</location>
    </subcellularLocation>
</comment>
<evidence type="ECO:0000256" key="26">
    <source>
        <dbReference type="ARBA" id="ARBA00049118"/>
    </source>
</evidence>
<keyword evidence="14" id="KW-0029">Amino-acid transport</keyword>
<feature type="non-terminal residue" evidence="29">
    <location>
        <position position="498"/>
    </location>
</feature>
<evidence type="ECO:0000256" key="19">
    <source>
        <dbReference type="ARBA" id="ARBA00023180"/>
    </source>
</evidence>
<dbReference type="PANTHER" id="PTHR11958">
    <property type="entry name" value="SODIUM/DICARBOXYLATE SYMPORTER-RELATED"/>
    <property type="match status" value="1"/>
</dbReference>
<keyword evidence="13" id="KW-0630">Potassium</keyword>
<comment type="function">
    <text evidence="23">Sodium-dependent, high-affinity amino acid transporter that mediates the uptake of L-glutamate and also L-aspartate and D-aspartate. Can also transport L-cysteine. Functions as a symporter that transports one amino acid molecule together with two or three Na(+) ions and one proton, in parallel with the counter-transport of one K(+) ion. Mediates Cl(-) flux that is not coupled to amino acid transport; this avoids the accumulation of negative charges due to aspartate and Na(+) symport. Plays an important role in L-glutamate and L-aspartate reabsorption in renal tubuli. Plays a redundant role in the rapid removal of released glutamate from the synaptic cleft, which is essential for terminating the postsynaptic action of glutamate. Contributes to glutathione biosynthesis and protection against oxidative stress via its role in L-glutamate and L-cysteine transport. Negatively regulated by ARL6IP5.</text>
</comment>
<feature type="transmembrane region" description="Helical" evidence="28">
    <location>
        <begin position="34"/>
        <end position="54"/>
    </location>
</feature>
<keyword evidence="6" id="KW-1003">Cell membrane</keyword>
<proteinExistence type="inferred from homology"/>
<dbReference type="PRINTS" id="PR00173">
    <property type="entry name" value="EDTRNSPORT"/>
</dbReference>
<keyword evidence="10" id="KW-0479">Metal-binding</keyword>
<evidence type="ECO:0000256" key="3">
    <source>
        <dbReference type="ARBA" id="ARBA00004424"/>
    </source>
</evidence>
<evidence type="ECO:0000256" key="9">
    <source>
        <dbReference type="ARBA" id="ARBA00022692"/>
    </source>
</evidence>
<evidence type="ECO:0000256" key="6">
    <source>
        <dbReference type="ARBA" id="ARBA00022475"/>
    </source>
</evidence>
<keyword evidence="9 28" id="KW-0812">Transmembrane</keyword>
<dbReference type="Pfam" id="PF00375">
    <property type="entry name" value="SDF"/>
    <property type="match status" value="1"/>
</dbReference>
<dbReference type="GO" id="GO:0043005">
    <property type="term" value="C:neuron projection"/>
    <property type="evidence" value="ECO:0007669"/>
    <property type="project" value="UniProtKB-KW"/>
</dbReference>
<dbReference type="InterPro" id="IPR018107">
    <property type="entry name" value="Na-dicarboxylate_symporter_CS"/>
</dbReference>
<evidence type="ECO:0000256" key="14">
    <source>
        <dbReference type="ARBA" id="ARBA00022970"/>
    </source>
</evidence>
<feature type="non-terminal residue" evidence="29">
    <location>
        <position position="1"/>
    </location>
</feature>
<evidence type="ECO:0000256" key="15">
    <source>
        <dbReference type="ARBA" id="ARBA00022989"/>
    </source>
</evidence>
<keyword evidence="5 28" id="KW-0813">Transport</keyword>
<dbReference type="FunFam" id="1.10.3860.10:FF:000002">
    <property type="entry name" value="Amino acid transporter"/>
    <property type="match status" value="1"/>
</dbReference>
<evidence type="ECO:0000256" key="13">
    <source>
        <dbReference type="ARBA" id="ARBA00022958"/>
    </source>
</evidence>
<evidence type="ECO:0000256" key="11">
    <source>
        <dbReference type="ARBA" id="ARBA00022753"/>
    </source>
</evidence>
<dbReference type="AlphaFoldDB" id="A0A7K6DNB5"/>
<evidence type="ECO:0000313" key="29">
    <source>
        <dbReference type="EMBL" id="NWV28394.1"/>
    </source>
</evidence>
<evidence type="ECO:0000256" key="5">
    <source>
        <dbReference type="ARBA" id="ARBA00022448"/>
    </source>
</evidence>
<keyword evidence="8" id="KW-0771">Synaptosome</keyword>
<evidence type="ECO:0000256" key="24">
    <source>
        <dbReference type="ARBA" id="ARBA00047601"/>
    </source>
</evidence>
<comment type="similarity">
    <text evidence="22">Belongs to the dicarboxylate/amino acid:cation symporter (DAACS) (TC 2.A.23) family. SLC1A1 subfamily.</text>
</comment>
<keyword evidence="18 28" id="KW-0472">Membrane</keyword>
<accession>A0A7K6DNB5</accession>
<dbReference type="GO" id="GO:0005313">
    <property type="term" value="F:L-glutamate transmembrane transporter activity"/>
    <property type="evidence" value="ECO:0007669"/>
    <property type="project" value="TreeGrafter"/>
</dbReference>
<keyword evidence="20" id="KW-0868">Chloride</keyword>
<dbReference type="GO" id="GO:0055038">
    <property type="term" value="C:recycling endosome membrane"/>
    <property type="evidence" value="ECO:0007669"/>
    <property type="project" value="UniProtKB-SubCell"/>
</dbReference>
<feature type="transmembrane region" description="Helical" evidence="28">
    <location>
        <begin position="184"/>
        <end position="204"/>
    </location>
</feature>
<dbReference type="GO" id="GO:0031901">
    <property type="term" value="C:early endosome membrane"/>
    <property type="evidence" value="ECO:0007669"/>
    <property type="project" value="UniProtKB-SubCell"/>
</dbReference>
<dbReference type="PROSITE" id="PS00714">
    <property type="entry name" value="NA_DICARBOXYL_SYMP_2"/>
    <property type="match status" value="1"/>
</dbReference>
<dbReference type="GO" id="GO:0015501">
    <property type="term" value="F:glutamate:sodium symporter activity"/>
    <property type="evidence" value="ECO:0007669"/>
    <property type="project" value="TreeGrafter"/>
</dbReference>
<feature type="transmembrane region" description="Helical" evidence="28">
    <location>
        <begin position="294"/>
        <end position="318"/>
    </location>
</feature>
<gene>
    <name evidence="29" type="primary">Slc1a1</name>
    <name evidence="29" type="ORF">ORISOL_R05640</name>
</gene>
<protein>
    <recommendedName>
        <fullName evidence="28">Amino acid transporter</fullName>
    </recommendedName>
</protein>
<feature type="transmembrane region" description="Helical" evidence="28">
    <location>
        <begin position="224"/>
        <end position="245"/>
    </location>
</feature>
<keyword evidence="19" id="KW-0325">Glycoprotein</keyword>
<keyword evidence="17" id="KW-0915">Sodium</keyword>
<dbReference type="InterPro" id="IPR036458">
    <property type="entry name" value="Na:dicarbo_symporter_sf"/>
</dbReference>
<evidence type="ECO:0000256" key="8">
    <source>
        <dbReference type="ARBA" id="ARBA00022599"/>
    </source>
</evidence>
<keyword evidence="30" id="KW-1185">Reference proteome</keyword>
<dbReference type="GO" id="GO:0016324">
    <property type="term" value="C:apical plasma membrane"/>
    <property type="evidence" value="ECO:0007669"/>
    <property type="project" value="UniProtKB-SubCell"/>
</dbReference>
<reference evidence="29 30" key="1">
    <citation type="submission" date="2019-09" db="EMBL/GenBank/DDBJ databases">
        <title>Bird 10,000 Genomes (B10K) Project - Family phase.</title>
        <authorList>
            <person name="Zhang G."/>
        </authorList>
    </citation>
    <scope>NUCLEOTIDE SEQUENCE [LARGE SCALE GENOMIC DNA]</scope>
    <source>
        <strain evidence="29">B10K-DU-029-52</strain>
    </source>
</reference>
<evidence type="ECO:0000256" key="22">
    <source>
        <dbReference type="ARBA" id="ARBA00037996"/>
    </source>
</evidence>
<evidence type="ECO:0000256" key="10">
    <source>
        <dbReference type="ARBA" id="ARBA00022723"/>
    </source>
</evidence>
<dbReference type="PANTHER" id="PTHR11958:SF109">
    <property type="entry name" value="EXCITATORY AMINO ACID TRANSPORTER 3"/>
    <property type="match status" value="1"/>
</dbReference>
<comment type="catalytic activity">
    <reaction evidence="24">
        <text>K(+)(in) + L-glutamate(out) + 3 Na(+)(out) + H(+)(out) = K(+)(out) + L-glutamate(in) + 3 Na(+)(in) + H(+)(in)</text>
        <dbReference type="Rhea" id="RHEA:70699"/>
        <dbReference type="ChEBI" id="CHEBI:15378"/>
        <dbReference type="ChEBI" id="CHEBI:29101"/>
        <dbReference type="ChEBI" id="CHEBI:29103"/>
        <dbReference type="ChEBI" id="CHEBI:29985"/>
    </reaction>
</comment>
<evidence type="ECO:0000256" key="1">
    <source>
        <dbReference type="ARBA" id="ARBA00004146"/>
    </source>
</evidence>
<comment type="catalytic activity">
    <reaction evidence="26">
        <text>D-aspartate(out) + K(+)(in) + 3 Na(+)(out) + H(+)(out) = D-aspartate(in) + K(+)(out) + 3 Na(+)(in) + H(+)(in)</text>
        <dbReference type="Rhea" id="RHEA:71379"/>
        <dbReference type="ChEBI" id="CHEBI:15378"/>
        <dbReference type="ChEBI" id="CHEBI:29101"/>
        <dbReference type="ChEBI" id="CHEBI:29103"/>
        <dbReference type="ChEBI" id="CHEBI:29990"/>
    </reaction>
</comment>
<feature type="transmembrane region" description="Helical" evidence="28">
    <location>
        <begin position="257"/>
        <end position="282"/>
    </location>
</feature>
<evidence type="ECO:0000256" key="17">
    <source>
        <dbReference type="ARBA" id="ARBA00023053"/>
    </source>
</evidence>
<evidence type="ECO:0000256" key="27">
    <source>
        <dbReference type="ARBA" id="ARBA00049885"/>
    </source>
</evidence>
<keyword evidence="15 28" id="KW-1133">Transmembrane helix</keyword>
<dbReference type="InterPro" id="IPR001991">
    <property type="entry name" value="Na-dicarboxylate_symporter"/>
</dbReference>
<dbReference type="SUPFAM" id="SSF118215">
    <property type="entry name" value="Proton glutamate symport protein"/>
    <property type="match status" value="1"/>
</dbReference>
<keyword evidence="12 28" id="KW-0769">Symport</keyword>
<name>A0A7K6DNB5_9PASS</name>
<dbReference type="EMBL" id="VZRL01006102">
    <property type="protein sequence ID" value="NWV28394.1"/>
    <property type="molecule type" value="Genomic_DNA"/>
</dbReference>
<evidence type="ECO:0000256" key="18">
    <source>
        <dbReference type="ARBA" id="ARBA00023136"/>
    </source>
</evidence>
<evidence type="ECO:0000256" key="12">
    <source>
        <dbReference type="ARBA" id="ARBA00022847"/>
    </source>
</evidence>
<dbReference type="GO" id="GO:0045202">
    <property type="term" value="C:synapse"/>
    <property type="evidence" value="ECO:0007669"/>
    <property type="project" value="UniProtKB-SubCell"/>
</dbReference>
<evidence type="ECO:0000256" key="21">
    <source>
        <dbReference type="ARBA" id="ARBA00034102"/>
    </source>
</evidence>
<dbReference type="Proteomes" id="UP000571324">
    <property type="component" value="Unassembled WGS sequence"/>
</dbReference>
<evidence type="ECO:0000256" key="20">
    <source>
        <dbReference type="ARBA" id="ARBA00023214"/>
    </source>
</evidence>
<dbReference type="GO" id="GO:0046872">
    <property type="term" value="F:metal ion binding"/>
    <property type="evidence" value="ECO:0007669"/>
    <property type="project" value="UniProtKB-KW"/>
</dbReference>
<dbReference type="OrthoDB" id="5877963at2759"/>
<feature type="transmembrane region" description="Helical" evidence="28">
    <location>
        <begin position="66"/>
        <end position="88"/>
    </location>
</feature>
<evidence type="ECO:0000256" key="28">
    <source>
        <dbReference type="RuleBase" id="RU361216"/>
    </source>
</evidence>
<sequence length="498" mass="54019">LLGIGVGVLVREYGKLSNLDKFYFSFPGELLMRMLKLIILPLIITSMITGVAALDSSVSGKIGLRAVVYYLCTTVIAVILGIILVVAIKPGVTQRVSEIDRVGSTPEVSTVDAMLDLLRNMFPENLVQACFQQYKTKREKVKTTTSVDKNSSIVAGESTTTATTKASENKTQEYKIVGMYSNGINALGLIVFCLVFGMVIGKMGEKGQVLLDFFNALNEATMRIVQIIMWYMPIGIVFLIAGKIIEVEDWEIFRKLGLYMATVISGLAIHSAIILPLIYLIIVRKNPFRFAMGMAQALLTALMISSSSATLPVTFRCAEEKNMIDKRITRFVLPVGATINMDGTALYEAVAAIFIAQLNNLQLDIGQIVTISVTATAASIGAAGVPQAGLVTMVIVLSAVGLPAEDVTLIIAVDWLLDRFRTMVNVLGDAFGTGVVEKLSKKELEQMDVTSEVNIVNPFALETGIPDNDETEAKKSYINGGFAVDKSDTISFTQTSQF</sequence>
<evidence type="ECO:0000256" key="7">
    <source>
        <dbReference type="ARBA" id="ARBA00022553"/>
    </source>
</evidence>
<keyword evidence="7" id="KW-0597">Phosphoprotein</keyword>
<evidence type="ECO:0000256" key="16">
    <source>
        <dbReference type="ARBA" id="ARBA00023018"/>
    </source>
</evidence>
<evidence type="ECO:0000256" key="2">
    <source>
        <dbReference type="ARBA" id="ARBA00004414"/>
    </source>
</evidence>
<keyword evidence="16" id="KW-0770">Synapse</keyword>
<dbReference type="GO" id="GO:0033229">
    <property type="term" value="F:cysteine transmembrane transporter activity"/>
    <property type="evidence" value="ECO:0007669"/>
    <property type="project" value="TreeGrafter"/>
</dbReference>
<comment type="catalytic activity">
    <reaction evidence="27">
        <text>K(+)(in) + L-cysteine(out) + 3 Na(+)(out) + H(+)(out) = K(+)(out) + L-cysteine(in) + 3 Na(+)(in) + H(+)(in)</text>
        <dbReference type="Rhea" id="RHEA:82559"/>
        <dbReference type="ChEBI" id="CHEBI:15378"/>
        <dbReference type="ChEBI" id="CHEBI:29101"/>
        <dbReference type="ChEBI" id="CHEBI:29103"/>
        <dbReference type="ChEBI" id="CHEBI:35235"/>
    </reaction>
</comment>
<organism evidence="29 30">
    <name type="scientific">Origma solitaria</name>
    <dbReference type="NCBI Taxonomy" id="720586"/>
    <lineage>
        <taxon>Eukaryota</taxon>
        <taxon>Metazoa</taxon>
        <taxon>Chordata</taxon>
        <taxon>Craniata</taxon>
        <taxon>Vertebrata</taxon>
        <taxon>Euteleostomi</taxon>
        <taxon>Archelosauria</taxon>
        <taxon>Archosauria</taxon>
        <taxon>Dinosauria</taxon>
        <taxon>Saurischia</taxon>
        <taxon>Theropoda</taxon>
        <taxon>Coelurosauria</taxon>
        <taxon>Aves</taxon>
        <taxon>Neognathae</taxon>
        <taxon>Neoaves</taxon>
        <taxon>Telluraves</taxon>
        <taxon>Australaves</taxon>
        <taxon>Passeriformes</taxon>
        <taxon>Meliphagoidea</taxon>
        <taxon>Acanthizidae</taxon>
        <taxon>Origma</taxon>
    </lineage>
</organism>
<dbReference type="Gene3D" id="1.10.3860.10">
    <property type="entry name" value="Sodium:dicarboxylate symporter"/>
    <property type="match status" value="1"/>
</dbReference>